<dbReference type="GO" id="GO:0005576">
    <property type="term" value="C:extracellular region"/>
    <property type="evidence" value="ECO:0007669"/>
    <property type="project" value="InterPro"/>
</dbReference>
<dbReference type="InterPro" id="IPR001981">
    <property type="entry name" value="Colipase"/>
</dbReference>
<organism evidence="2 3">
    <name type="scientific">Mus caroli</name>
    <name type="common">Ryukyu mouse</name>
    <name type="synonym">Ricefield mouse</name>
    <dbReference type="NCBI Taxonomy" id="10089"/>
    <lineage>
        <taxon>Eukaryota</taxon>
        <taxon>Metazoa</taxon>
        <taxon>Chordata</taxon>
        <taxon>Craniata</taxon>
        <taxon>Vertebrata</taxon>
        <taxon>Euteleostomi</taxon>
        <taxon>Mammalia</taxon>
        <taxon>Eutheria</taxon>
        <taxon>Euarchontoglires</taxon>
        <taxon>Glires</taxon>
        <taxon>Rodentia</taxon>
        <taxon>Myomorpha</taxon>
        <taxon>Muroidea</taxon>
        <taxon>Muridae</taxon>
        <taxon>Murinae</taxon>
        <taxon>Mus</taxon>
        <taxon>Mus</taxon>
    </lineage>
</organism>
<dbReference type="PANTHER" id="PTHR10041:SF3">
    <property type="entry name" value="COLIPASE-LIKE PROTEIN 2"/>
    <property type="match status" value="1"/>
</dbReference>
<reference evidence="3" key="1">
    <citation type="submission" date="2025-08" db="UniProtKB">
        <authorList>
            <consortium name="RefSeq"/>
        </authorList>
    </citation>
    <scope>IDENTIFICATION</scope>
</reference>
<dbReference type="KEGG" id="mcal:110284383"/>
<evidence type="ECO:0000313" key="3">
    <source>
        <dbReference type="RefSeq" id="XP_021005783.1"/>
    </source>
</evidence>
<feature type="signal peptide" evidence="1">
    <location>
        <begin position="1"/>
        <end position="19"/>
    </location>
</feature>
<dbReference type="PANTHER" id="PTHR10041">
    <property type="entry name" value="COLIPASE"/>
    <property type="match status" value="1"/>
</dbReference>
<proteinExistence type="predicted"/>
<dbReference type="GeneID" id="110284383"/>
<accession>A0A6P5NXA9</accession>
<sequence length="102" mass="11038">MAFTQALVTVLALLAGTLSHKRSENSAPKKANGDKCVHHTQCSSDCCLIDLERSGAFCTPKSRIGMGCLPQTKRSLNIMCPCRAGLSCHSKDPTCPRRCQMI</sequence>
<keyword evidence="2" id="KW-1185">Reference proteome</keyword>
<dbReference type="PRINTS" id="PR00128">
    <property type="entry name" value="COLIPASE"/>
</dbReference>
<dbReference type="AlphaFoldDB" id="A0A6P5NXA9"/>
<dbReference type="GO" id="GO:0008047">
    <property type="term" value="F:enzyme activator activity"/>
    <property type="evidence" value="ECO:0007669"/>
    <property type="project" value="InterPro"/>
</dbReference>
<dbReference type="GO" id="GO:0032094">
    <property type="term" value="P:response to food"/>
    <property type="evidence" value="ECO:0007669"/>
    <property type="project" value="TreeGrafter"/>
</dbReference>
<dbReference type="GO" id="GO:0007586">
    <property type="term" value="P:digestion"/>
    <property type="evidence" value="ECO:0007669"/>
    <property type="project" value="InterPro"/>
</dbReference>
<protein>
    <submittedName>
        <fullName evidence="3">Colipase-like protein 2</fullName>
    </submittedName>
</protein>
<evidence type="ECO:0000256" key="1">
    <source>
        <dbReference type="SAM" id="SignalP"/>
    </source>
</evidence>
<dbReference type="CTD" id="389383"/>
<dbReference type="PROSITE" id="PS51342">
    <property type="entry name" value="COLIPASE_2"/>
    <property type="match status" value="1"/>
</dbReference>
<feature type="chain" id="PRO_5028281314" evidence="1">
    <location>
        <begin position="20"/>
        <end position="102"/>
    </location>
</feature>
<dbReference type="RefSeq" id="XP_021005783.1">
    <property type="nucleotide sequence ID" value="XM_021150124.1"/>
</dbReference>
<name>A0A6P5NXA9_MUSCR</name>
<dbReference type="Proteomes" id="UP000515126">
    <property type="component" value="Chromosome 17"/>
</dbReference>
<dbReference type="Gene3D" id="2.10.80.10">
    <property type="entry name" value="Lipase, subunit A"/>
    <property type="match status" value="1"/>
</dbReference>
<evidence type="ECO:0000313" key="2">
    <source>
        <dbReference type="Proteomes" id="UP000515126"/>
    </source>
</evidence>
<dbReference type="GO" id="GO:0016042">
    <property type="term" value="P:lipid catabolic process"/>
    <property type="evidence" value="ECO:0007669"/>
    <property type="project" value="InterPro"/>
</dbReference>
<gene>
    <name evidence="3" type="primary">Clpsl2</name>
</gene>
<keyword evidence="1" id="KW-0732">Signal</keyword>